<accession>A0AAU2UX93</accession>
<protein>
    <submittedName>
        <fullName evidence="1">Uncharacterized protein</fullName>
    </submittedName>
</protein>
<dbReference type="EMBL" id="CP108318">
    <property type="protein sequence ID" value="WTW59711.1"/>
    <property type="molecule type" value="Genomic_DNA"/>
</dbReference>
<proteinExistence type="predicted"/>
<name>A0AAU2UX93_9ACTN</name>
<dbReference type="AlphaFoldDB" id="A0AAU2UX93"/>
<reference evidence="1" key="1">
    <citation type="submission" date="2022-10" db="EMBL/GenBank/DDBJ databases">
        <title>The complete genomes of actinobacterial strains from the NBC collection.</title>
        <authorList>
            <person name="Joergensen T.S."/>
            <person name="Alvarez Arevalo M."/>
            <person name="Sterndorff E.B."/>
            <person name="Faurdal D."/>
            <person name="Vuksanovic O."/>
            <person name="Mourched A.-S."/>
            <person name="Charusanti P."/>
            <person name="Shaw S."/>
            <person name="Blin K."/>
            <person name="Weber T."/>
        </authorList>
    </citation>
    <scope>NUCLEOTIDE SEQUENCE</scope>
    <source>
        <strain evidence="1">NBC_00003</strain>
    </source>
</reference>
<sequence>MPAAMWTGRNATPEQAAADITAALAGELGLAAAPLAVTLPAESTGAPAGSLLPPRARFSGMPAPTNCFLYVDAQSPRRFELRASVMAGRSGIRRSLGLGHLFYAVPMTPPVPSPLELSTPGGAAPVRFEGDSTAAGRLNRDTHLINAARALTPATAGPDRNHTWQVASRLTIEPLPEGSVLLVQTLHRPTARAWSLGTAAVLDFAARVESSLG</sequence>
<evidence type="ECO:0000313" key="1">
    <source>
        <dbReference type="EMBL" id="WTW59711.1"/>
    </source>
</evidence>
<organism evidence="1">
    <name type="scientific">Streptomyces sp. NBC_00003</name>
    <dbReference type="NCBI Taxonomy" id="2903608"/>
    <lineage>
        <taxon>Bacteria</taxon>
        <taxon>Bacillati</taxon>
        <taxon>Actinomycetota</taxon>
        <taxon>Actinomycetes</taxon>
        <taxon>Kitasatosporales</taxon>
        <taxon>Streptomycetaceae</taxon>
        <taxon>Streptomyces</taxon>
    </lineage>
</organism>
<gene>
    <name evidence="1" type="ORF">OG549_03050</name>
</gene>